<dbReference type="EMBL" id="CP063169">
    <property type="protein sequence ID" value="QOR69822.1"/>
    <property type="molecule type" value="Genomic_DNA"/>
</dbReference>
<dbReference type="InterPro" id="IPR008979">
    <property type="entry name" value="Galactose-bd-like_sf"/>
</dbReference>
<evidence type="ECO:0000256" key="2">
    <source>
        <dbReference type="SAM" id="SignalP"/>
    </source>
</evidence>
<dbReference type="SUPFAM" id="SSF49785">
    <property type="entry name" value="Galactose-binding domain-like"/>
    <property type="match status" value="1"/>
</dbReference>
<protein>
    <submittedName>
        <fullName evidence="4">Discoidin domain-containing protein</fullName>
    </submittedName>
</protein>
<proteinExistence type="predicted"/>
<dbReference type="SUPFAM" id="SSF101898">
    <property type="entry name" value="NHL repeat"/>
    <property type="match status" value="1"/>
</dbReference>
<gene>
    <name evidence="4" type="ORF">IM660_14320</name>
</gene>
<feature type="region of interest" description="Disordered" evidence="1">
    <location>
        <begin position="20"/>
        <end position="39"/>
    </location>
</feature>
<dbReference type="KEGG" id="halt:IM660_14320"/>
<dbReference type="PANTHER" id="PTHR40274">
    <property type="entry name" value="VIRGINIAMYCIN B LYASE"/>
    <property type="match status" value="1"/>
</dbReference>
<dbReference type="InterPro" id="IPR015915">
    <property type="entry name" value="Kelch-typ_b-propeller"/>
</dbReference>
<accession>A0A7M1SSQ5</accession>
<dbReference type="InterPro" id="IPR015943">
    <property type="entry name" value="WD40/YVTN_repeat-like_dom_sf"/>
</dbReference>
<organism evidence="4 5">
    <name type="scientific">Ruania alkalisoli</name>
    <dbReference type="NCBI Taxonomy" id="2779775"/>
    <lineage>
        <taxon>Bacteria</taxon>
        <taxon>Bacillati</taxon>
        <taxon>Actinomycetota</taxon>
        <taxon>Actinomycetes</taxon>
        <taxon>Micrococcales</taxon>
        <taxon>Ruaniaceae</taxon>
        <taxon>Ruania</taxon>
    </lineage>
</organism>
<evidence type="ECO:0000313" key="4">
    <source>
        <dbReference type="EMBL" id="QOR69822.1"/>
    </source>
</evidence>
<evidence type="ECO:0000313" key="5">
    <source>
        <dbReference type="Proteomes" id="UP000593758"/>
    </source>
</evidence>
<reference evidence="4 5" key="1">
    <citation type="submission" date="2020-10" db="EMBL/GenBank/DDBJ databases">
        <title>Haloactinobacterium sp. RN3S43, a bacterium isolated from saline soil.</title>
        <authorList>
            <person name="Sun J.-Q."/>
        </authorList>
    </citation>
    <scope>NUCLEOTIDE SEQUENCE [LARGE SCALE GENOMIC DNA]</scope>
    <source>
        <strain evidence="4 5">RN3S43</strain>
    </source>
</reference>
<keyword evidence="2" id="KW-0732">Signal</keyword>
<name>A0A7M1SSQ5_9MICO</name>
<dbReference type="Proteomes" id="UP000593758">
    <property type="component" value="Chromosome"/>
</dbReference>
<dbReference type="RefSeq" id="WP_193496485.1">
    <property type="nucleotide sequence ID" value="NZ_CP063169.1"/>
</dbReference>
<evidence type="ECO:0000259" key="3">
    <source>
        <dbReference type="PROSITE" id="PS50022"/>
    </source>
</evidence>
<dbReference type="InterPro" id="IPR051344">
    <property type="entry name" value="Vgb"/>
</dbReference>
<feature type="signal peptide" evidence="2">
    <location>
        <begin position="1"/>
        <end position="19"/>
    </location>
</feature>
<dbReference type="PANTHER" id="PTHR40274:SF3">
    <property type="entry name" value="VIRGINIAMYCIN B LYASE"/>
    <property type="match status" value="1"/>
</dbReference>
<evidence type="ECO:0000256" key="1">
    <source>
        <dbReference type="SAM" id="MobiDB-lite"/>
    </source>
</evidence>
<sequence>MTALAATVAVMGAVVPAAAQTEDRAEPAPYSAQCQDEPPTTGVAVRSLGVPVTELQMNVSATGYLPDGSPVLYVQGGSPGNSVQFAAIDPMTGEQLRHHAIEELNDSLSMITAQDGTVYIPGWGPEALLFRYDPATDTMTNLGHAVAGESHITRIIEAEDGTLYGGTFPNGHAFSYDPTTEQFTDYGQVDPNEYYARAVAYDEAGSLYVGTEGTARVIKLDLETGARTEIPQPPTMAPGDYRISLMAWRDGLIFAYFGGSLEWHVYDPSVGEWVAHLPKSAPSMPTEVSEDGLVYFANNVENRLYSFDVTTREIADAGWDQAVNYYLGGGGMGLIDLDDESYPGESIVGMGRRGEIWRFNPETGRGNVDSTAELPMTPITVRAFGSGLDGEVYVGLSFNSGNLVTYDPDADEMRVQSAALAAQVHQYLTTDDAIYMGTYTGAVLRRHDPALPINNGNPRVVFSLNEHNQDRLFALAEAGERIAAGSLGKRGHPSGRLVFHTPSTGEVQDFGEILHGHQLISMAVVGDTLYIGTSNNTPGADPIVDEALIVAWDLTTDTIEWQAAPIPGMSTISSLVARDDGQLWALTGDGTVFRFDPETREVEQSVEIVGAGSGNHGYPKLSLGPDGLLYGSTGGGVIFSLDPVSGEYEVLTHGNYVLPHTDGRLYFARGSEVLQATLSRGSEPGVVTPAAVTFDDQDGAAADTYTVPDVTGVDYLVDDAVLTPGIHPGTGTVTVTAVAQDCFALAGGATTEWSHEFSTEENQPEPGDYFNYALEANGASAEASSVLNAYGPGQVIDGDTTSVTSRWISAADDVDPWLEIVFAEEAVVDTVSLYQYLNYELADYDISAQVDGDWVTVAEIRGNVAARTVHEFSAVSATALRLDGIASSDGRVRLFEVEVTCQASADCAGGEEPEAAPVTTAHYVGNNWVTVALSAEDGGSGIGGLEYRFDDGDWFSYTEPFSLKRSDRQLLEYRGTSPDGTAEETRCIAFEPGGGRVDVTVSPDYATCTN</sequence>
<dbReference type="InterPro" id="IPR000421">
    <property type="entry name" value="FA58C"/>
</dbReference>
<dbReference type="Pfam" id="PF00754">
    <property type="entry name" value="F5_F8_type_C"/>
    <property type="match status" value="1"/>
</dbReference>
<keyword evidence="5" id="KW-1185">Reference proteome</keyword>
<dbReference type="AlphaFoldDB" id="A0A7M1SSQ5"/>
<feature type="chain" id="PRO_5032814175" evidence="2">
    <location>
        <begin position="20"/>
        <end position="1010"/>
    </location>
</feature>
<dbReference type="Gene3D" id="2.120.10.80">
    <property type="entry name" value="Kelch-type beta propeller"/>
    <property type="match status" value="1"/>
</dbReference>
<dbReference type="SUPFAM" id="SSF69322">
    <property type="entry name" value="Tricorn protease domain 2"/>
    <property type="match status" value="1"/>
</dbReference>
<dbReference type="Gene3D" id="2.130.10.10">
    <property type="entry name" value="YVTN repeat-like/Quinoprotein amine dehydrogenase"/>
    <property type="match status" value="1"/>
</dbReference>
<feature type="domain" description="F5/8 type C" evidence="3">
    <location>
        <begin position="767"/>
        <end position="902"/>
    </location>
</feature>
<dbReference type="Gene3D" id="2.60.120.260">
    <property type="entry name" value="Galactose-binding domain-like"/>
    <property type="match status" value="1"/>
</dbReference>
<dbReference type="PROSITE" id="PS50022">
    <property type="entry name" value="FA58C_3"/>
    <property type="match status" value="1"/>
</dbReference>